<dbReference type="GO" id="GO:0005737">
    <property type="term" value="C:cytoplasm"/>
    <property type="evidence" value="ECO:0007669"/>
    <property type="project" value="TreeGrafter"/>
</dbReference>
<dbReference type="PROSITE" id="PS00107">
    <property type="entry name" value="PROTEIN_KINASE_ATP"/>
    <property type="match status" value="1"/>
</dbReference>
<keyword evidence="6 7" id="KW-0067">ATP-binding</keyword>
<dbReference type="EMBL" id="MLAK01000652">
    <property type="protein sequence ID" value="OHT08966.1"/>
    <property type="molecule type" value="Genomic_DNA"/>
</dbReference>
<dbReference type="GeneID" id="94837188"/>
<keyword evidence="4 7" id="KW-0547">Nucleotide-binding</keyword>
<dbReference type="Pfam" id="PF00069">
    <property type="entry name" value="Pkinase"/>
    <property type="match status" value="1"/>
</dbReference>
<keyword evidence="5 9" id="KW-0418">Kinase</keyword>
<accession>A0A1J4KH38</accession>
<dbReference type="InterPro" id="IPR011009">
    <property type="entry name" value="Kinase-like_dom_sf"/>
</dbReference>
<keyword evidence="10" id="KW-1185">Reference proteome</keyword>
<dbReference type="PANTHER" id="PTHR24057">
    <property type="entry name" value="GLYCOGEN SYNTHASE KINASE-3 ALPHA"/>
    <property type="match status" value="1"/>
</dbReference>
<dbReference type="RefSeq" id="XP_068362102.1">
    <property type="nucleotide sequence ID" value="XM_068502484.1"/>
</dbReference>
<proteinExistence type="inferred from homology"/>
<reference evidence="9" key="1">
    <citation type="submission" date="2016-10" db="EMBL/GenBank/DDBJ databases">
        <authorList>
            <person name="Benchimol M."/>
            <person name="Almeida L.G."/>
            <person name="Vasconcelos A.T."/>
            <person name="Perreira-Neves A."/>
            <person name="Rosa I.A."/>
            <person name="Tasca T."/>
            <person name="Bogo M.R."/>
            <person name="de Souza W."/>
        </authorList>
    </citation>
    <scope>NUCLEOTIDE SEQUENCE [LARGE SCALE GENOMIC DNA]</scope>
    <source>
        <strain evidence="9">K</strain>
    </source>
</reference>
<sequence>MKSTLNATNKPAMSQTAKLPPRKTLFNEIPMREIIRNRHILHQIIPKELSSEFKPVKILGRGEHGVVIEAINKHKQHVAIKCVLDNPNYKNRELQILKSNISPLCITLLSSFITSVPSTHSTYINYVTELMPMTLRQYFDSFRPPNNPMPPIMKKLFAFQLFSGLAALHKRRIIHRDINMENILIDPLIGRLKIIDFGSAKFYKENEENVSYIMDRPYRAPELIYGSKSYGTAIDIWAAGCIYAELLKGMPLFHGATQISVLHSIARVIGPPKRDVIESYHGTEQILLPTAADSSLEREIPLASPDEIHFLKHVFRFDPKARLTGAKCMEAHCFDELFNGIATLPNHTPLPILDRGGYSHLKKFDFEEK</sequence>
<dbReference type="GO" id="GO:0005524">
    <property type="term" value="F:ATP binding"/>
    <property type="evidence" value="ECO:0007669"/>
    <property type="project" value="UniProtKB-UniRule"/>
</dbReference>
<dbReference type="InterPro" id="IPR017441">
    <property type="entry name" value="Protein_kinase_ATP_BS"/>
</dbReference>
<dbReference type="Gene3D" id="1.10.510.10">
    <property type="entry name" value="Transferase(Phosphotransferase) domain 1"/>
    <property type="match status" value="1"/>
</dbReference>
<evidence type="ECO:0000313" key="9">
    <source>
        <dbReference type="EMBL" id="OHT08966.1"/>
    </source>
</evidence>
<organism evidence="9 10">
    <name type="scientific">Tritrichomonas foetus</name>
    <dbReference type="NCBI Taxonomy" id="1144522"/>
    <lineage>
        <taxon>Eukaryota</taxon>
        <taxon>Metamonada</taxon>
        <taxon>Parabasalia</taxon>
        <taxon>Tritrichomonadida</taxon>
        <taxon>Tritrichomonadidae</taxon>
        <taxon>Tritrichomonas</taxon>
    </lineage>
</organism>
<dbReference type="Gene3D" id="3.30.200.20">
    <property type="entry name" value="Phosphorylase Kinase, domain 1"/>
    <property type="match status" value="1"/>
</dbReference>
<evidence type="ECO:0000256" key="7">
    <source>
        <dbReference type="PROSITE-ProRule" id="PRU10141"/>
    </source>
</evidence>
<evidence type="ECO:0000256" key="2">
    <source>
        <dbReference type="ARBA" id="ARBA00022527"/>
    </source>
</evidence>
<evidence type="ECO:0000256" key="4">
    <source>
        <dbReference type="ARBA" id="ARBA00022741"/>
    </source>
</evidence>
<dbReference type="OrthoDB" id="413582at2759"/>
<keyword evidence="2" id="KW-0723">Serine/threonine-protein kinase</keyword>
<evidence type="ECO:0000256" key="1">
    <source>
        <dbReference type="ARBA" id="ARBA00005527"/>
    </source>
</evidence>
<dbReference type="InterPro" id="IPR050591">
    <property type="entry name" value="GSK-3"/>
</dbReference>
<gene>
    <name evidence="9" type="ORF">TRFO_22299</name>
</gene>
<keyword evidence="3" id="KW-0808">Transferase</keyword>
<dbReference type="GO" id="GO:0004674">
    <property type="term" value="F:protein serine/threonine kinase activity"/>
    <property type="evidence" value="ECO:0007669"/>
    <property type="project" value="UniProtKB-KW"/>
</dbReference>
<comment type="caution">
    <text evidence="9">The sequence shown here is derived from an EMBL/GenBank/DDBJ whole genome shotgun (WGS) entry which is preliminary data.</text>
</comment>
<dbReference type="GO" id="GO:0005634">
    <property type="term" value="C:nucleus"/>
    <property type="evidence" value="ECO:0007669"/>
    <property type="project" value="TreeGrafter"/>
</dbReference>
<dbReference type="GO" id="GO:0030154">
    <property type="term" value="P:cell differentiation"/>
    <property type="evidence" value="ECO:0007669"/>
    <property type="project" value="TreeGrafter"/>
</dbReference>
<protein>
    <submittedName>
        <fullName evidence="9">Glycogen synthase kinase-3</fullName>
    </submittedName>
</protein>
<dbReference type="PROSITE" id="PS50011">
    <property type="entry name" value="PROTEIN_KINASE_DOM"/>
    <property type="match status" value="1"/>
</dbReference>
<dbReference type="AlphaFoldDB" id="A0A1J4KH38"/>
<dbReference type="SUPFAM" id="SSF56112">
    <property type="entry name" value="Protein kinase-like (PK-like)"/>
    <property type="match status" value="1"/>
</dbReference>
<dbReference type="VEuPathDB" id="TrichDB:TRFO_22299"/>
<dbReference type="Proteomes" id="UP000179807">
    <property type="component" value="Unassembled WGS sequence"/>
</dbReference>
<dbReference type="GO" id="GO:0007165">
    <property type="term" value="P:signal transduction"/>
    <property type="evidence" value="ECO:0007669"/>
    <property type="project" value="TreeGrafter"/>
</dbReference>
<name>A0A1J4KH38_9EUKA</name>
<feature type="binding site" evidence="7">
    <location>
        <position position="81"/>
    </location>
    <ligand>
        <name>ATP</name>
        <dbReference type="ChEBI" id="CHEBI:30616"/>
    </ligand>
</feature>
<feature type="domain" description="Protein kinase" evidence="8">
    <location>
        <begin position="53"/>
        <end position="335"/>
    </location>
</feature>
<dbReference type="InterPro" id="IPR000719">
    <property type="entry name" value="Prot_kinase_dom"/>
</dbReference>
<comment type="similarity">
    <text evidence="1">Belongs to the protein kinase superfamily. CMGC Ser/Thr protein kinase family. GSK-3 subfamily.</text>
</comment>
<evidence type="ECO:0000313" key="10">
    <source>
        <dbReference type="Proteomes" id="UP000179807"/>
    </source>
</evidence>
<evidence type="ECO:0000256" key="6">
    <source>
        <dbReference type="ARBA" id="ARBA00022840"/>
    </source>
</evidence>
<evidence type="ECO:0000256" key="5">
    <source>
        <dbReference type="ARBA" id="ARBA00022777"/>
    </source>
</evidence>
<evidence type="ECO:0000256" key="3">
    <source>
        <dbReference type="ARBA" id="ARBA00022679"/>
    </source>
</evidence>
<dbReference type="PANTHER" id="PTHR24057:SF0">
    <property type="entry name" value="PROTEIN KINASE SHAGGY-RELATED"/>
    <property type="match status" value="1"/>
</dbReference>
<evidence type="ECO:0000259" key="8">
    <source>
        <dbReference type="PROSITE" id="PS50011"/>
    </source>
</evidence>